<evidence type="ECO:0000256" key="2">
    <source>
        <dbReference type="ARBA" id="ARBA00022475"/>
    </source>
</evidence>
<keyword evidence="4 7" id="KW-0812">Transmembrane</keyword>
<feature type="transmembrane region" description="Helical" evidence="7">
    <location>
        <begin position="105"/>
        <end position="124"/>
    </location>
</feature>
<dbReference type="EMBL" id="UINC01001964">
    <property type="protein sequence ID" value="SUZ91307.1"/>
    <property type="molecule type" value="Genomic_DNA"/>
</dbReference>
<evidence type="ECO:0000313" key="9">
    <source>
        <dbReference type="EMBL" id="SUZ91307.1"/>
    </source>
</evidence>
<feature type="transmembrane region" description="Helical" evidence="7">
    <location>
        <begin position="130"/>
        <end position="148"/>
    </location>
</feature>
<evidence type="ECO:0000256" key="6">
    <source>
        <dbReference type="ARBA" id="ARBA00023136"/>
    </source>
</evidence>
<dbReference type="AlphaFoldDB" id="A0A381RN25"/>
<feature type="transmembrane region" description="Helical" evidence="7">
    <location>
        <begin position="12"/>
        <end position="43"/>
    </location>
</feature>
<keyword evidence="2" id="KW-1003">Cell membrane</keyword>
<feature type="transmembrane region" description="Helical" evidence="7">
    <location>
        <begin position="63"/>
        <end position="84"/>
    </location>
</feature>
<feature type="transmembrane region" description="Helical" evidence="7">
    <location>
        <begin position="190"/>
        <end position="213"/>
    </location>
</feature>
<feature type="transmembrane region" description="Helical" evidence="7">
    <location>
        <begin position="390"/>
        <end position="417"/>
    </location>
</feature>
<feature type="transmembrane region" description="Helical" evidence="7">
    <location>
        <begin position="291"/>
        <end position="316"/>
    </location>
</feature>
<dbReference type="InterPro" id="IPR010656">
    <property type="entry name" value="DctM"/>
</dbReference>
<feature type="transmembrane region" description="Helical" evidence="7">
    <location>
        <begin position="336"/>
        <end position="357"/>
    </location>
</feature>
<feature type="transmembrane region" description="Helical" evidence="7">
    <location>
        <begin position="437"/>
        <end position="463"/>
    </location>
</feature>
<feature type="transmembrane region" description="Helical" evidence="7">
    <location>
        <begin position="155"/>
        <end position="178"/>
    </location>
</feature>
<feature type="transmembrane region" description="Helical" evidence="7">
    <location>
        <begin position="234"/>
        <end position="256"/>
    </location>
</feature>
<organism evidence="9">
    <name type="scientific">marine metagenome</name>
    <dbReference type="NCBI Taxonomy" id="408172"/>
    <lineage>
        <taxon>unclassified sequences</taxon>
        <taxon>metagenomes</taxon>
        <taxon>ecological metagenomes</taxon>
    </lineage>
</organism>
<dbReference type="GO" id="GO:0005886">
    <property type="term" value="C:plasma membrane"/>
    <property type="evidence" value="ECO:0007669"/>
    <property type="project" value="UniProtKB-SubCell"/>
</dbReference>
<protein>
    <recommendedName>
        <fullName evidence="8">TRAP C4-dicarboxylate transport system permease DctM subunit domain-containing protein</fullName>
    </recommendedName>
</protein>
<keyword evidence="6 7" id="KW-0472">Membrane</keyword>
<gene>
    <name evidence="9" type="ORF">METZ01_LOCUS44161</name>
</gene>
<evidence type="ECO:0000256" key="3">
    <source>
        <dbReference type="ARBA" id="ARBA00022519"/>
    </source>
</evidence>
<dbReference type="GO" id="GO:0022857">
    <property type="term" value="F:transmembrane transporter activity"/>
    <property type="evidence" value="ECO:0007669"/>
    <property type="project" value="TreeGrafter"/>
</dbReference>
<name>A0A381RN25_9ZZZZ</name>
<keyword evidence="3" id="KW-0997">Cell inner membrane</keyword>
<dbReference type="InterPro" id="IPR004681">
    <property type="entry name" value="TRAP_DctM"/>
</dbReference>
<feature type="transmembrane region" description="Helical" evidence="7">
    <location>
        <begin position="262"/>
        <end position="279"/>
    </location>
</feature>
<dbReference type="Pfam" id="PF06808">
    <property type="entry name" value="DctM"/>
    <property type="match status" value="1"/>
</dbReference>
<proteinExistence type="predicted"/>
<evidence type="ECO:0000259" key="8">
    <source>
        <dbReference type="Pfam" id="PF06808"/>
    </source>
</evidence>
<dbReference type="NCBIfam" id="TIGR00786">
    <property type="entry name" value="dctM"/>
    <property type="match status" value="1"/>
</dbReference>
<sequence>MEFASENYLVIGMFVTFIALLFTGFPVAFVLAGVGIIFSGVAYYTDSLGWTMTGLDYNTLNMLVGRIFGIMDNWVLIALPMFIFMGLMLDKSGIAEKMMRSMQKLFGKVRGGLSITVTLIGIILAASTGIIGASVVMLGLMALPIMLNQKYDRPLTLGTVAASGCLGILIPPSIMLVIMGDVLGISVLDLFMGAVFPGLILGFLYVTYILIFCNIFPDKAPLASDHKNIELKDLLQVIIDIVPPAGLILAVLGSIFMGVATVTEASGVGALGAVIIALFNKKFNFKILKEVVMNTMNVSAYIFAIFVGATVFALILRLCGGDELIESALTGLGFGPYGLILFVMAVVFFLGFFLDWIEISLIILPLLGPVIENLPGLDINGFGVVYNANLVWFALLIAVTLQTSFLTPPVGFAIFYLKGVAPADVKLTEIYRGVIPFIILQLIGLALVFLFPALVTWLPAVAYGNRF</sequence>
<keyword evidence="5 7" id="KW-1133">Transmembrane helix</keyword>
<dbReference type="PANTHER" id="PTHR33362:SF7">
    <property type="entry name" value="SLL1103 PROTEIN"/>
    <property type="match status" value="1"/>
</dbReference>
<evidence type="ECO:0000256" key="7">
    <source>
        <dbReference type="SAM" id="Phobius"/>
    </source>
</evidence>
<evidence type="ECO:0000256" key="4">
    <source>
        <dbReference type="ARBA" id="ARBA00022692"/>
    </source>
</evidence>
<evidence type="ECO:0000256" key="1">
    <source>
        <dbReference type="ARBA" id="ARBA00004429"/>
    </source>
</evidence>
<dbReference type="PANTHER" id="PTHR33362">
    <property type="entry name" value="SIALIC ACID TRAP TRANSPORTER PERMEASE PROTEIN SIAT-RELATED"/>
    <property type="match status" value="1"/>
</dbReference>
<evidence type="ECO:0000256" key="5">
    <source>
        <dbReference type="ARBA" id="ARBA00022989"/>
    </source>
</evidence>
<accession>A0A381RN25</accession>
<feature type="domain" description="TRAP C4-dicarboxylate transport system permease DctM subunit" evidence="8">
    <location>
        <begin position="14"/>
        <end position="454"/>
    </location>
</feature>
<comment type="subcellular location">
    <subcellularLocation>
        <location evidence="1">Cell inner membrane</location>
        <topology evidence="1">Multi-pass membrane protein</topology>
    </subcellularLocation>
</comment>
<reference evidence="9" key="1">
    <citation type="submission" date="2018-05" db="EMBL/GenBank/DDBJ databases">
        <authorList>
            <person name="Lanie J.A."/>
            <person name="Ng W.-L."/>
            <person name="Kazmierczak K.M."/>
            <person name="Andrzejewski T.M."/>
            <person name="Davidsen T.M."/>
            <person name="Wayne K.J."/>
            <person name="Tettelin H."/>
            <person name="Glass J.I."/>
            <person name="Rusch D."/>
            <person name="Podicherti R."/>
            <person name="Tsui H.-C.T."/>
            <person name="Winkler M.E."/>
        </authorList>
    </citation>
    <scope>NUCLEOTIDE SEQUENCE</scope>
</reference>